<sequence length="88" mass="9767">MLTIESHATQVNEKGASMKGFGNGVNDDFELKESDTIIEVVDGVPSIHFYDKVYGLIEKSMARSMIIKLLGRERVSMLYSIKSIHCGS</sequence>
<proteinExistence type="predicted"/>
<gene>
    <name evidence="1" type="ORF">PVK06_006917</name>
</gene>
<evidence type="ECO:0000313" key="1">
    <source>
        <dbReference type="EMBL" id="KAK5838190.1"/>
    </source>
</evidence>
<evidence type="ECO:0000313" key="2">
    <source>
        <dbReference type="Proteomes" id="UP001358586"/>
    </source>
</evidence>
<organism evidence="1 2">
    <name type="scientific">Gossypium arboreum</name>
    <name type="common">Tree cotton</name>
    <name type="synonym">Gossypium nanking</name>
    <dbReference type="NCBI Taxonomy" id="29729"/>
    <lineage>
        <taxon>Eukaryota</taxon>
        <taxon>Viridiplantae</taxon>
        <taxon>Streptophyta</taxon>
        <taxon>Embryophyta</taxon>
        <taxon>Tracheophyta</taxon>
        <taxon>Spermatophyta</taxon>
        <taxon>Magnoliopsida</taxon>
        <taxon>eudicotyledons</taxon>
        <taxon>Gunneridae</taxon>
        <taxon>Pentapetalae</taxon>
        <taxon>rosids</taxon>
        <taxon>malvids</taxon>
        <taxon>Malvales</taxon>
        <taxon>Malvaceae</taxon>
        <taxon>Malvoideae</taxon>
        <taxon>Gossypium</taxon>
    </lineage>
</organism>
<dbReference type="EMBL" id="JARKNE010000003">
    <property type="protein sequence ID" value="KAK5838190.1"/>
    <property type="molecule type" value="Genomic_DNA"/>
</dbReference>
<dbReference type="Proteomes" id="UP001358586">
    <property type="component" value="Chromosome 3"/>
</dbReference>
<comment type="caution">
    <text evidence="1">The sequence shown here is derived from an EMBL/GenBank/DDBJ whole genome shotgun (WGS) entry which is preliminary data.</text>
</comment>
<reference evidence="1 2" key="1">
    <citation type="submission" date="2023-03" db="EMBL/GenBank/DDBJ databases">
        <title>WGS of Gossypium arboreum.</title>
        <authorList>
            <person name="Yu D."/>
        </authorList>
    </citation>
    <scope>NUCLEOTIDE SEQUENCE [LARGE SCALE GENOMIC DNA]</scope>
    <source>
        <tissue evidence="1">Leaf</tissue>
    </source>
</reference>
<keyword evidence="2" id="KW-1185">Reference proteome</keyword>
<name>A0ABR0QG62_GOSAR</name>
<accession>A0ABR0QG62</accession>
<protein>
    <submittedName>
        <fullName evidence="1">Uncharacterized protein</fullName>
    </submittedName>
</protein>